<evidence type="ECO:0000259" key="4">
    <source>
        <dbReference type="Pfam" id="PF11611"/>
    </source>
</evidence>
<sequence length="204" mass="20849">MRRQLSTAAVVIALAATATACNSDGVDAKPEDSASAAQSPAAQDPKGSGPAQDKPAQDKPAQDQGGSLALGGTATLKAKNGAQIAVTLKNFADPAASDNKYMQPKPGKRWVAAQFEIVNKGQTVYDDSPANGVKVVDDQGQAFTQSIGSTTAGPSMPATVKLKAGEKVLGYVVVSVPEKAKSKSVTFTPDSGFGKETGQWTVAK</sequence>
<protein>
    <recommendedName>
        <fullName evidence="4">DUF4352 domain-containing protein</fullName>
    </recommendedName>
</protein>
<comment type="caution">
    <text evidence="5">The sequence shown here is derived from an EMBL/GenBank/DDBJ whole genome shotgun (WGS) entry which is preliminary data.</text>
</comment>
<dbReference type="Gene3D" id="2.60.40.1240">
    <property type="match status" value="1"/>
</dbReference>
<evidence type="ECO:0000256" key="1">
    <source>
        <dbReference type="ARBA" id="ARBA00022729"/>
    </source>
</evidence>
<proteinExistence type="predicted"/>
<gene>
    <name evidence="5" type="ORF">GCM10010507_03270</name>
</gene>
<dbReference type="AlphaFoldDB" id="A0A918WDJ2"/>
<dbReference type="PROSITE" id="PS51257">
    <property type="entry name" value="PROKAR_LIPOPROTEIN"/>
    <property type="match status" value="1"/>
</dbReference>
<name>A0A918WDJ2_STRCJ</name>
<dbReference type="Proteomes" id="UP000646244">
    <property type="component" value="Unassembled WGS sequence"/>
</dbReference>
<feature type="chain" id="PRO_5038428401" description="DUF4352 domain-containing protein" evidence="3">
    <location>
        <begin position="21"/>
        <end position="204"/>
    </location>
</feature>
<evidence type="ECO:0000313" key="5">
    <source>
        <dbReference type="EMBL" id="GHC33983.1"/>
    </source>
</evidence>
<evidence type="ECO:0000313" key="6">
    <source>
        <dbReference type="Proteomes" id="UP000646244"/>
    </source>
</evidence>
<keyword evidence="1 3" id="KW-0732">Signal</keyword>
<dbReference type="InterPro" id="IPR029051">
    <property type="entry name" value="DUF4352"/>
</dbReference>
<feature type="region of interest" description="Disordered" evidence="2">
    <location>
        <begin position="21"/>
        <end position="69"/>
    </location>
</feature>
<feature type="signal peptide" evidence="3">
    <location>
        <begin position="1"/>
        <end position="20"/>
    </location>
</feature>
<feature type="domain" description="DUF4352" evidence="4">
    <location>
        <begin position="83"/>
        <end position="195"/>
    </location>
</feature>
<dbReference type="Pfam" id="PF11611">
    <property type="entry name" value="DUF4352"/>
    <property type="match status" value="1"/>
</dbReference>
<reference evidence="5" key="2">
    <citation type="submission" date="2020-09" db="EMBL/GenBank/DDBJ databases">
        <authorList>
            <person name="Sun Q."/>
            <person name="Ohkuma M."/>
        </authorList>
    </citation>
    <scope>NUCLEOTIDE SEQUENCE</scope>
    <source>
        <strain evidence="5">JCM 4633</strain>
    </source>
</reference>
<dbReference type="InterPro" id="IPR029050">
    <property type="entry name" value="Immunoprotect_excell_Ig-like"/>
</dbReference>
<reference evidence="5" key="1">
    <citation type="journal article" date="2014" name="Int. J. Syst. Evol. Microbiol.">
        <title>Complete genome sequence of Corynebacterium casei LMG S-19264T (=DSM 44701T), isolated from a smear-ripened cheese.</title>
        <authorList>
            <consortium name="US DOE Joint Genome Institute (JGI-PGF)"/>
            <person name="Walter F."/>
            <person name="Albersmeier A."/>
            <person name="Kalinowski J."/>
            <person name="Ruckert C."/>
        </authorList>
    </citation>
    <scope>NUCLEOTIDE SEQUENCE</scope>
    <source>
        <strain evidence="5">JCM 4633</strain>
    </source>
</reference>
<dbReference type="EMBL" id="BMVB01000001">
    <property type="protein sequence ID" value="GHC33983.1"/>
    <property type="molecule type" value="Genomic_DNA"/>
</dbReference>
<organism evidence="5 6">
    <name type="scientific">Streptomyces cinnamoneus</name>
    <name type="common">Streptoverticillium cinnamoneum</name>
    <dbReference type="NCBI Taxonomy" id="53446"/>
    <lineage>
        <taxon>Bacteria</taxon>
        <taxon>Bacillati</taxon>
        <taxon>Actinomycetota</taxon>
        <taxon>Actinomycetes</taxon>
        <taxon>Kitasatosporales</taxon>
        <taxon>Streptomycetaceae</taxon>
        <taxon>Streptomyces</taxon>
        <taxon>Streptomyces cinnamoneus group</taxon>
    </lineage>
</organism>
<evidence type="ECO:0000256" key="3">
    <source>
        <dbReference type="SAM" id="SignalP"/>
    </source>
</evidence>
<feature type="compositionally biased region" description="Low complexity" evidence="2">
    <location>
        <begin position="33"/>
        <end position="45"/>
    </location>
</feature>
<dbReference type="RefSeq" id="WP_190107767.1">
    <property type="nucleotide sequence ID" value="NZ_BMVB01000001.1"/>
</dbReference>
<accession>A0A918WDJ2</accession>
<evidence type="ECO:0000256" key="2">
    <source>
        <dbReference type="SAM" id="MobiDB-lite"/>
    </source>
</evidence>